<sequence length="326" mass="33494">MRTPFLLVPLIIAGCGTEPSKSPAGPPAHAEPVAHEAELLKLTLTPQAQQRLGIALVRVASGSVSAARQVAGEIVVPPTSANGVPVNSTTNLQQIGSQQAAADAELARATAQARLARIALDRAASLVREEAGSVRGRDEAAAALAAAQAALGAARQQRQLLGPTVASIGSQATLWVRASVFGSDVGNVRRDGAATVRNLGEGGAPRSARPVQAPPSANTNAGTVDLYYAVDNRDRAFRVGQRVAVDLPLAGQIEGLSVPSAAILRDIYGGEWVYRKTAPDTFVRQRVEVASESGGWALLARGLASGAEVVTDGAAELFGTEFGAAH</sequence>
<dbReference type="Proteomes" id="UP000557656">
    <property type="component" value="Unassembled WGS sequence"/>
</dbReference>
<organism evidence="2 3">
    <name type="scientific">Sphingomonas sanguinis</name>
    <dbReference type="NCBI Taxonomy" id="33051"/>
    <lineage>
        <taxon>Bacteria</taxon>
        <taxon>Pseudomonadati</taxon>
        <taxon>Pseudomonadota</taxon>
        <taxon>Alphaproteobacteria</taxon>
        <taxon>Sphingomonadales</taxon>
        <taxon>Sphingomonadaceae</taxon>
        <taxon>Sphingomonas</taxon>
    </lineage>
</organism>
<name>A0A7Y7USX2_9SPHN</name>
<dbReference type="SUPFAM" id="SSF111369">
    <property type="entry name" value="HlyD-like secretion proteins"/>
    <property type="match status" value="1"/>
</dbReference>
<gene>
    <name evidence="1" type="ORF">HKX05_00810</name>
    <name evidence="2" type="ORF">HLV41_17350</name>
</gene>
<dbReference type="EMBL" id="JABYQV010000019">
    <property type="protein sequence ID" value="NVP32805.1"/>
    <property type="molecule type" value="Genomic_DNA"/>
</dbReference>
<dbReference type="EMBL" id="JABEOV010000004">
    <property type="protein sequence ID" value="NNG51892.1"/>
    <property type="molecule type" value="Genomic_DNA"/>
</dbReference>
<dbReference type="Proteomes" id="UP000531581">
    <property type="component" value="Unassembled WGS sequence"/>
</dbReference>
<dbReference type="PANTHER" id="PTHR30469:SF15">
    <property type="entry name" value="HLYD FAMILY OF SECRETION PROTEINS"/>
    <property type="match status" value="1"/>
</dbReference>
<keyword evidence="4" id="KW-1185">Reference proteome</keyword>
<evidence type="ECO:0000313" key="3">
    <source>
        <dbReference type="Proteomes" id="UP000531581"/>
    </source>
</evidence>
<evidence type="ECO:0000313" key="4">
    <source>
        <dbReference type="Proteomes" id="UP000557656"/>
    </source>
</evidence>
<comment type="caution">
    <text evidence="2">The sequence shown here is derived from an EMBL/GenBank/DDBJ whole genome shotgun (WGS) entry which is preliminary data.</text>
</comment>
<dbReference type="GO" id="GO:0015562">
    <property type="term" value="F:efflux transmembrane transporter activity"/>
    <property type="evidence" value="ECO:0007669"/>
    <property type="project" value="TreeGrafter"/>
</dbReference>
<dbReference type="RefSeq" id="WP_170172103.1">
    <property type="nucleotide sequence ID" value="NZ_JABEOV010000004.1"/>
</dbReference>
<dbReference type="PANTHER" id="PTHR30469">
    <property type="entry name" value="MULTIDRUG RESISTANCE PROTEIN MDTA"/>
    <property type="match status" value="1"/>
</dbReference>
<protein>
    <submittedName>
        <fullName evidence="2">Efflux RND transporter periplasmic adaptor subunit</fullName>
    </submittedName>
</protein>
<dbReference type="AlphaFoldDB" id="A0A7Y7USX2"/>
<dbReference type="Gene3D" id="2.40.30.170">
    <property type="match status" value="1"/>
</dbReference>
<dbReference type="PROSITE" id="PS51257">
    <property type="entry name" value="PROKAR_LIPOPROTEIN"/>
    <property type="match status" value="1"/>
</dbReference>
<accession>A0A7Y7USX2</accession>
<proteinExistence type="predicted"/>
<evidence type="ECO:0000313" key="2">
    <source>
        <dbReference type="EMBL" id="NVP32805.1"/>
    </source>
</evidence>
<dbReference type="GO" id="GO:1990281">
    <property type="term" value="C:efflux pump complex"/>
    <property type="evidence" value="ECO:0007669"/>
    <property type="project" value="TreeGrafter"/>
</dbReference>
<reference evidence="3 4" key="1">
    <citation type="submission" date="2020-05" db="EMBL/GenBank/DDBJ databases">
        <title>Draft Genome Sequences of Sphingomonas sp. Isolated from the International Space Station.</title>
        <authorList>
            <person name="Bijlani S."/>
            <person name="Singh N.K."/>
            <person name="Mason C.E."/>
            <person name="Wang C.C."/>
            <person name="Venkateswaran K."/>
        </authorList>
    </citation>
    <scope>NUCLEOTIDE SEQUENCE [LARGE SCALE GENOMIC DNA]</scope>
    <source>
        <strain evidence="1 4">IIF7SW-B5</strain>
        <strain evidence="2">ISS-IIF7SWP</strain>
    </source>
</reference>
<evidence type="ECO:0000313" key="1">
    <source>
        <dbReference type="EMBL" id="NNG51892.1"/>
    </source>
</evidence>
<dbReference type="Gene3D" id="2.40.420.20">
    <property type="match status" value="1"/>
</dbReference>